<sequence length="81" mass="9054">MTAYIRMLKPLATSRRIWAVLPSPVLTLRLSTLKTFCNCKTYGAPNISIVLQYPVTLKLSVLEITLGLKTFQAMKLSIPQS</sequence>
<dbReference type="EMBL" id="JAPQKL010000005">
    <property type="protein sequence ID" value="KAJ5131326.1"/>
    <property type="molecule type" value="Genomic_DNA"/>
</dbReference>
<keyword evidence="2" id="KW-1185">Reference proteome</keyword>
<proteinExistence type="predicted"/>
<reference evidence="1" key="1">
    <citation type="submission" date="2022-11" db="EMBL/GenBank/DDBJ databases">
        <authorList>
            <person name="Petersen C."/>
        </authorList>
    </citation>
    <scope>NUCLEOTIDE SEQUENCE</scope>
    <source>
        <strain evidence="1">IBT 22155</strain>
    </source>
</reference>
<dbReference type="Proteomes" id="UP001149079">
    <property type="component" value="Unassembled WGS sequence"/>
</dbReference>
<protein>
    <submittedName>
        <fullName evidence="1">Uncharacterized protein</fullName>
    </submittedName>
</protein>
<evidence type="ECO:0000313" key="2">
    <source>
        <dbReference type="Proteomes" id="UP001149079"/>
    </source>
</evidence>
<accession>A0A9W9GWP0</accession>
<dbReference type="RefSeq" id="XP_056521705.1">
    <property type="nucleotide sequence ID" value="XM_056668109.1"/>
</dbReference>
<dbReference type="AlphaFoldDB" id="A0A9W9GWP0"/>
<organism evidence="1 2">
    <name type="scientific">Penicillium bovifimosum</name>
    <dbReference type="NCBI Taxonomy" id="126998"/>
    <lineage>
        <taxon>Eukaryota</taxon>
        <taxon>Fungi</taxon>
        <taxon>Dikarya</taxon>
        <taxon>Ascomycota</taxon>
        <taxon>Pezizomycotina</taxon>
        <taxon>Eurotiomycetes</taxon>
        <taxon>Eurotiomycetidae</taxon>
        <taxon>Eurotiales</taxon>
        <taxon>Aspergillaceae</taxon>
        <taxon>Penicillium</taxon>
    </lineage>
</organism>
<dbReference type="OrthoDB" id="2143914at2759"/>
<reference evidence="1" key="2">
    <citation type="journal article" date="2023" name="IMA Fungus">
        <title>Comparative genomic study of the Penicillium genus elucidates a diverse pangenome and 15 lateral gene transfer events.</title>
        <authorList>
            <person name="Petersen C."/>
            <person name="Sorensen T."/>
            <person name="Nielsen M.R."/>
            <person name="Sondergaard T.E."/>
            <person name="Sorensen J.L."/>
            <person name="Fitzpatrick D.A."/>
            <person name="Frisvad J.C."/>
            <person name="Nielsen K.L."/>
        </authorList>
    </citation>
    <scope>NUCLEOTIDE SEQUENCE</scope>
    <source>
        <strain evidence="1">IBT 22155</strain>
    </source>
</reference>
<evidence type="ECO:0000313" key="1">
    <source>
        <dbReference type="EMBL" id="KAJ5131326.1"/>
    </source>
</evidence>
<comment type="caution">
    <text evidence="1">The sequence shown here is derived from an EMBL/GenBank/DDBJ whole genome shotgun (WGS) entry which is preliminary data.</text>
</comment>
<dbReference type="GeneID" id="81407279"/>
<gene>
    <name evidence="1" type="ORF">N7515_007365</name>
</gene>
<name>A0A9W9GWP0_9EURO</name>